<dbReference type="EMBL" id="CAFBOM010000032">
    <property type="protein sequence ID" value="CAB4977808.1"/>
    <property type="molecule type" value="Genomic_DNA"/>
</dbReference>
<name>A0A6J6SX82_9ZZZZ</name>
<dbReference type="EMBL" id="CAEZYW010000085">
    <property type="protein sequence ID" value="CAB4739430.1"/>
    <property type="molecule type" value="Genomic_DNA"/>
</dbReference>
<evidence type="ECO:0000313" key="1">
    <source>
        <dbReference type="EMBL" id="CAB4739430.1"/>
    </source>
</evidence>
<reference evidence="1" key="1">
    <citation type="submission" date="2020-05" db="EMBL/GenBank/DDBJ databases">
        <authorList>
            <person name="Chiriac C."/>
            <person name="Salcher M."/>
            <person name="Ghai R."/>
            <person name="Kavagutti S V."/>
        </authorList>
    </citation>
    <scope>NUCLEOTIDE SEQUENCE</scope>
</reference>
<evidence type="ECO:0000313" key="2">
    <source>
        <dbReference type="EMBL" id="CAB4977808.1"/>
    </source>
</evidence>
<dbReference type="EMBL" id="CAFBPD010000317">
    <property type="protein sequence ID" value="CAB5024976.1"/>
    <property type="molecule type" value="Genomic_DNA"/>
</dbReference>
<evidence type="ECO:0000313" key="3">
    <source>
        <dbReference type="EMBL" id="CAB5024976.1"/>
    </source>
</evidence>
<sequence>MSQQSTGPSRLARIMAKQVPHRTSDRFFAAKSSAKADCEQLIIDVRRAHMHEATTAELLRAADRVQRELHEITLEVPDARNVVVDLDKQIQHLRLAQRWVSAAERVVTRLGSNGSNSVRDGVLEAADTVMWCVRAEHWNGKLTASLTVLEQVVRDAEVHAARSA</sequence>
<gene>
    <name evidence="1" type="ORF">UFOPK2786_00687</name>
    <name evidence="2" type="ORF">UFOPK3957_00305</name>
    <name evidence="3" type="ORF">UFOPK4061_01618</name>
</gene>
<organism evidence="1">
    <name type="scientific">freshwater metagenome</name>
    <dbReference type="NCBI Taxonomy" id="449393"/>
    <lineage>
        <taxon>unclassified sequences</taxon>
        <taxon>metagenomes</taxon>
        <taxon>ecological metagenomes</taxon>
    </lineage>
</organism>
<protein>
    <submittedName>
        <fullName evidence="1">Unannotated protein</fullName>
    </submittedName>
</protein>
<accession>A0A6J6SX82</accession>
<proteinExistence type="predicted"/>
<dbReference type="AlphaFoldDB" id="A0A6J6SX82"/>